<evidence type="ECO:0000256" key="1">
    <source>
        <dbReference type="ARBA" id="ARBA00004651"/>
    </source>
</evidence>
<reference evidence="13 14" key="1">
    <citation type="submission" date="2018-07" db="EMBL/GenBank/DDBJ databases">
        <title>Marsedoiliclastica nanhaica gen. nov. sp. nov., a novel marine hydrocarbonoclastic bacterium isolated from an in-situ enriched hydrocarbon-degrading consortium in deep-sea sediment.</title>
        <authorList>
            <person name="Dong C."/>
            <person name="Ma T."/>
            <person name="Liu R."/>
            <person name="Shao Z."/>
        </authorList>
    </citation>
    <scope>NUCLEOTIDE SEQUENCE [LARGE SCALE GENOMIC DNA]</scope>
    <source>
        <strain evidence="14">soil36-7</strain>
    </source>
</reference>
<comment type="subcellular location">
    <subcellularLocation>
        <location evidence="1">Cell membrane</location>
        <topology evidence="1">Multi-pass membrane protein</topology>
    </subcellularLocation>
</comment>
<evidence type="ECO:0000256" key="4">
    <source>
        <dbReference type="ARBA" id="ARBA00022475"/>
    </source>
</evidence>
<feature type="transmembrane region" description="Helical" evidence="10">
    <location>
        <begin position="118"/>
        <end position="138"/>
    </location>
</feature>
<dbReference type="Gene3D" id="1.20.1530.20">
    <property type="match status" value="1"/>
</dbReference>
<evidence type="ECO:0000256" key="10">
    <source>
        <dbReference type="SAM" id="Phobius"/>
    </source>
</evidence>
<dbReference type="InterPro" id="IPR038770">
    <property type="entry name" value="Na+/solute_symporter_sf"/>
</dbReference>
<feature type="region of interest" description="Disordered" evidence="9">
    <location>
        <begin position="600"/>
        <end position="628"/>
    </location>
</feature>
<feature type="transmembrane region" description="Helical" evidence="10">
    <location>
        <begin position="273"/>
        <end position="295"/>
    </location>
</feature>
<dbReference type="InterPro" id="IPR006153">
    <property type="entry name" value="Cation/H_exchanger_TM"/>
</dbReference>
<evidence type="ECO:0000256" key="9">
    <source>
        <dbReference type="SAM" id="MobiDB-lite"/>
    </source>
</evidence>
<dbReference type="GO" id="GO:0006813">
    <property type="term" value="P:potassium ion transport"/>
    <property type="evidence" value="ECO:0007669"/>
    <property type="project" value="InterPro"/>
</dbReference>
<feature type="domain" description="RCK N-terminal" evidence="12">
    <location>
        <begin position="402"/>
        <end position="471"/>
    </location>
</feature>
<feature type="transmembrane region" description="Helical" evidence="10">
    <location>
        <begin position="185"/>
        <end position="207"/>
    </location>
</feature>
<evidence type="ECO:0000256" key="2">
    <source>
        <dbReference type="ARBA" id="ARBA00022448"/>
    </source>
</evidence>
<protein>
    <submittedName>
        <fullName evidence="13">Sodium:proton antiporter</fullName>
    </submittedName>
</protein>
<accession>A0A4P7XKD3</accession>
<dbReference type="OrthoDB" id="570124at2"/>
<dbReference type="EMBL" id="CP031093">
    <property type="protein sequence ID" value="QCF27345.1"/>
    <property type="molecule type" value="Genomic_DNA"/>
</dbReference>
<feature type="transmembrane region" description="Helical" evidence="10">
    <location>
        <begin position="332"/>
        <end position="353"/>
    </location>
</feature>
<feature type="transmembrane region" description="Helical" evidence="10">
    <location>
        <begin position="57"/>
        <end position="80"/>
    </location>
</feature>
<dbReference type="GO" id="GO:1902600">
    <property type="term" value="P:proton transmembrane transport"/>
    <property type="evidence" value="ECO:0007669"/>
    <property type="project" value="InterPro"/>
</dbReference>
<feature type="transmembrane region" description="Helical" evidence="10">
    <location>
        <begin position="150"/>
        <end position="173"/>
    </location>
</feature>
<feature type="domain" description="Cation/H+ exchanger transmembrane" evidence="11">
    <location>
        <begin position="14"/>
        <end position="390"/>
    </location>
</feature>
<dbReference type="GO" id="GO:0005886">
    <property type="term" value="C:plasma membrane"/>
    <property type="evidence" value="ECO:0007669"/>
    <property type="project" value="UniProtKB-SubCell"/>
</dbReference>
<sequence>MDVNTTFILACIGVLSLLCQWLAWRVRVPAILFLLAAGIIAGPVAGVLVPSAVFGELLFPLVSLSVAIILFEGSLTLRFGEIKGHGKMVRNLIPVGTVVTWLIGTLAAKWALNLSWPISLLFGAIVVVTGPTVIVPLLRSVRPTSTISNILRWEGIVIDPVGALLAVLVYEGIVSSGQGSLLGHSLYLFGLAVAVGTVLGCLGGYFMGLALRKHLLPQYLHNAATLTFMLGLFALSNNLAHESGLLTVTVMGIWMANMKNVPIEDILEFKESLSVLLISALFIILAARIEFQAIAELGTGLVWVLLAVMLVARPITVWLSSIGTELTLREKLFLSWISPRGIVAAAVSALFAFKLTELGYEDAAVLVPMVFMVIIATVTLQSLTARPLARALGVAQPAAYGFLIMGANPIARQIASVLKKREIPVVVTDSNWENIRQARMESLPVYFGNPVSDHARHHLDLIGIGNVLLVSPYKQLNSLASYHFLDHFGMGHVFSLYEGDQEQGARHQPAEKIQQTRGLFGEGVTYAKLASLTSKGFTVKSTQLTEEFTLDDYQRRYDNQALILFTIDPRGKIQPVTEQRSLKLDTGWELIGLVPPVEKERKVKAKEREESTSGGAESALNKGAAGLK</sequence>
<evidence type="ECO:0000256" key="3">
    <source>
        <dbReference type="ARBA" id="ARBA00022449"/>
    </source>
</evidence>
<keyword evidence="3" id="KW-0050">Antiport</keyword>
<name>A0A4P7XKD3_9ALTE</name>
<dbReference type="Pfam" id="PF02254">
    <property type="entry name" value="TrkA_N"/>
    <property type="match status" value="1"/>
</dbReference>
<evidence type="ECO:0000259" key="11">
    <source>
        <dbReference type="Pfam" id="PF00999"/>
    </source>
</evidence>
<evidence type="ECO:0000313" key="14">
    <source>
        <dbReference type="Proteomes" id="UP000298049"/>
    </source>
</evidence>
<feature type="compositionally biased region" description="Basic and acidic residues" evidence="9">
    <location>
        <begin position="600"/>
        <end position="611"/>
    </location>
</feature>
<dbReference type="GO" id="GO:0015297">
    <property type="term" value="F:antiporter activity"/>
    <property type="evidence" value="ECO:0007669"/>
    <property type="project" value="UniProtKB-KW"/>
</dbReference>
<dbReference type="Proteomes" id="UP000298049">
    <property type="component" value="Chromosome"/>
</dbReference>
<evidence type="ECO:0000256" key="5">
    <source>
        <dbReference type="ARBA" id="ARBA00022692"/>
    </source>
</evidence>
<evidence type="ECO:0000259" key="12">
    <source>
        <dbReference type="Pfam" id="PF02254"/>
    </source>
</evidence>
<keyword evidence="2" id="KW-0813">Transport</keyword>
<evidence type="ECO:0000256" key="6">
    <source>
        <dbReference type="ARBA" id="ARBA00022989"/>
    </source>
</evidence>
<dbReference type="InterPro" id="IPR003148">
    <property type="entry name" value="RCK_N"/>
</dbReference>
<proteinExistence type="predicted"/>
<dbReference type="PANTHER" id="PTHR32507">
    <property type="entry name" value="NA(+)/H(+) ANTIPORTER 1"/>
    <property type="match status" value="1"/>
</dbReference>
<feature type="transmembrane region" description="Helical" evidence="10">
    <location>
        <begin position="365"/>
        <end position="383"/>
    </location>
</feature>
<feature type="transmembrane region" description="Helical" evidence="10">
    <location>
        <begin position="31"/>
        <end position="51"/>
    </location>
</feature>
<dbReference type="SUPFAM" id="SSF51735">
    <property type="entry name" value="NAD(P)-binding Rossmann-fold domains"/>
    <property type="match status" value="1"/>
</dbReference>
<dbReference type="Pfam" id="PF00999">
    <property type="entry name" value="Na_H_Exchanger"/>
    <property type="match status" value="1"/>
</dbReference>
<evidence type="ECO:0000256" key="7">
    <source>
        <dbReference type="ARBA" id="ARBA00023065"/>
    </source>
</evidence>
<keyword evidence="14" id="KW-1185">Reference proteome</keyword>
<organism evidence="13 14">
    <name type="scientific">Hydrocarboniclastica marina</name>
    <dbReference type="NCBI Taxonomy" id="2259620"/>
    <lineage>
        <taxon>Bacteria</taxon>
        <taxon>Pseudomonadati</taxon>
        <taxon>Pseudomonadota</taxon>
        <taxon>Gammaproteobacteria</taxon>
        <taxon>Alteromonadales</taxon>
        <taxon>Alteromonadaceae</taxon>
        <taxon>Hydrocarboniclastica</taxon>
    </lineage>
</organism>
<dbReference type="KEGG" id="hmi:soil367_16195"/>
<feature type="transmembrane region" description="Helical" evidence="10">
    <location>
        <begin position="92"/>
        <end position="112"/>
    </location>
</feature>
<keyword evidence="4" id="KW-1003">Cell membrane</keyword>
<feature type="transmembrane region" description="Helical" evidence="10">
    <location>
        <begin position="301"/>
        <end position="320"/>
    </location>
</feature>
<evidence type="ECO:0000313" key="13">
    <source>
        <dbReference type="EMBL" id="QCF27345.1"/>
    </source>
</evidence>
<dbReference type="InterPro" id="IPR036291">
    <property type="entry name" value="NAD(P)-bd_dom_sf"/>
</dbReference>
<keyword evidence="7" id="KW-0406">Ion transport</keyword>
<dbReference type="PANTHER" id="PTHR32507:SF0">
    <property type="entry name" value="NA(+)_H(+) ANTIPORTER 2-RELATED"/>
    <property type="match status" value="1"/>
</dbReference>
<keyword evidence="6 10" id="KW-1133">Transmembrane helix</keyword>
<keyword evidence="5 10" id="KW-0812">Transmembrane</keyword>
<dbReference type="Gene3D" id="3.40.50.720">
    <property type="entry name" value="NAD(P)-binding Rossmann-like Domain"/>
    <property type="match status" value="1"/>
</dbReference>
<dbReference type="RefSeq" id="WP_136550056.1">
    <property type="nucleotide sequence ID" value="NZ_CP031093.1"/>
</dbReference>
<dbReference type="AlphaFoldDB" id="A0A4P7XKD3"/>
<keyword evidence="8 10" id="KW-0472">Membrane</keyword>
<evidence type="ECO:0000256" key="8">
    <source>
        <dbReference type="ARBA" id="ARBA00023136"/>
    </source>
</evidence>
<feature type="transmembrane region" description="Helical" evidence="10">
    <location>
        <begin position="6"/>
        <end position="24"/>
    </location>
</feature>
<gene>
    <name evidence="13" type="ORF">soil367_16195</name>
</gene>